<sequence length="68" mass="7883">MDKDGKEITLDEDETKFLKERIKIKNEVFTDYLPVAYFTNFADATTDLQYSTEMVLTLGELISDIPEE</sequence>
<dbReference type="EMBL" id="JANLCJ010000543">
    <property type="protein sequence ID" value="MCS5737257.1"/>
    <property type="molecule type" value="Genomic_DNA"/>
</dbReference>
<accession>A0ABT2HBE6</accession>
<evidence type="ECO:0000313" key="1">
    <source>
        <dbReference type="EMBL" id="MCS5737257.1"/>
    </source>
</evidence>
<organism evidence="1 2">
    <name type="scientific">Herbiconiux daphne</name>
    <dbReference type="NCBI Taxonomy" id="2970914"/>
    <lineage>
        <taxon>Bacteria</taxon>
        <taxon>Bacillati</taxon>
        <taxon>Actinomycetota</taxon>
        <taxon>Actinomycetes</taxon>
        <taxon>Micrococcales</taxon>
        <taxon>Microbacteriaceae</taxon>
        <taxon>Herbiconiux</taxon>
    </lineage>
</organism>
<keyword evidence="2" id="KW-1185">Reference proteome</keyword>
<name>A0ABT2HBE6_9MICO</name>
<comment type="caution">
    <text evidence="1">The sequence shown here is derived from an EMBL/GenBank/DDBJ whole genome shotgun (WGS) entry which is preliminary data.</text>
</comment>
<dbReference type="RefSeq" id="WP_259543605.1">
    <property type="nucleotide sequence ID" value="NZ_JANLCJ010000543.1"/>
</dbReference>
<protein>
    <submittedName>
        <fullName evidence="1">Uncharacterized protein</fullName>
    </submittedName>
</protein>
<reference evidence="1" key="1">
    <citation type="submission" date="2022-08" db="EMBL/GenBank/DDBJ databases">
        <authorList>
            <person name="Deng Y."/>
            <person name="Han X.-F."/>
            <person name="Zhang Y.-Q."/>
        </authorList>
    </citation>
    <scope>NUCLEOTIDE SEQUENCE</scope>
    <source>
        <strain evidence="1">CPCC 203386</strain>
    </source>
</reference>
<evidence type="ECO:0000313" key="2">
    <source>
        <dbReference type="Proteomes" id="UP001165586"/>
    </source>
</evidence>
<dbReference type="Proteomes" id="UP001165586">
    <property type="component" value="Unassembled WGS sequence"/>
</dbReference>
<proteinExistence type="predicted"/>
<gene>
    <name evidence="1" type="ORF">N1032_26360</name>
</gene>